<accession>A0A195EQE4</accession>
<dbReference type="PANTHER" id="PTHR33053:SF26">
    <property type="entry name" value="TRANSPOSASE DOMAIN-CONTAINING PROTEIN"/>
    <property type="match status" value="1"/>
</dbReference>
<dbReference type="EMBL" id="KQ982026">
    <property type="protein sequence ID" value="KYN30396.1"/>
    <property type="molecule type" value="Genomic_DNA"/>
</dbReference>
<proteinExistence type="predicted"/>
<evidence type="ECO:0000313" key="2">
    <source>
        <dbReference type="Proteomes" id="UP000078541"/>
    </source>
</evidence>
<reference evidence="1 2" key="1">
    <citation type="submission" date="2016-03" db="EMBL/GenBank/DDBJ databases">
        <title>Trachymyrmex septentrionalis WGS genome.</title>
        <authorList>
            <person name="Nygaard S."/>
            <person name="Hu H."/>
            <person name="Boomsma J."/>
            <person name="Zhang G."/>
        </authorList>
    </citation>
    <scope>NUCLEOTIDE SEQUENCE [LARGE SCALE GENOMIC DNA]</scope>
    <source>
        <strain evidence="1">Tsep2-gDNA-1</strain>
        <tissue evidence="1">Whole body</tissue>
    </source>
</reference>
<dbReference type="Proteomes" id="UP000078541">
    <property type="component" value="Unassembled WGS sequence"/>
</dbReference>
<evidence type="ECO:0000313" key="1">
    <source>
        <dbReference type="EMBL" id="KYN30396.1"/>
    </source>
</evidence>
<dbReference type="PANTHER" id="PTHR33053">
    <property type="entry name" value="PROTEIN, PUTATIVE-RELATED"/>
    <property type="match status" value="1"/>
</dbReference>
<organism evidence="1 2">
    <name type="scientific">Trachymyrmex septentrionalis</name>
    <dbReference type="NCBI Taxonomy" id="34720"/>
    <lineage>
        <taxon>Eukaryota</taxon>
        <taxon>Metazoa</taxon>
        <taxon>Ecdysozoa</taxon>
        <taxon>Arthropoda</taxon>
        <taxon>Hexapoda</taxon>
        <taxon>Insecta</taxon>
        <taxon>Pterygota</taxon>
        <taxon>Neoptera</taxon>
        <taxon>Endopterygota</taxon>
        <taxon>Hymenoptera</taxon>
        <taxon>Apocrita</taxon>
        <taxon>Aculeata</taxon>
        <taxon>Formicoidea</taxon>
        <taxon>Formicidae</taxon>
        <taxon>Myrmicinae</taxon>
        <taxon>Trachymyrmex</taxon>
    </lineage>
</organism>
<dbReference type="AlphaFoldDB" id="A0A195EQE4"/>
<sequence length="158" mass="18745">MIGTFLCDAPARTYMKCIKSHQRYSCSEKCTELGEYVNGRVILRNTHMPLRIDESFCSQINDYHTGISLKIKYWACQFFAIDYMHNVCLGVTRKLLKCWISGNYKVRFIQFLIYNVYYLIHLFEEVLRYGKLDSFAAFLFKNFLGYLLRLTKSLTKQH</sequence>
<protein>
    <submittedName>
        <fullName evidence="1">Uncharacterized protein</fullName>
    </submittedName>
</protein>
<name>A0A195EQE4_9HYME</name>
<keyword evidence="2" id="KW-1185">Reference proteome</keyword>
<dbReference type="STRING" id="34720.A0A195EQE4"/>
<gene>
    <name evidence="1" type="ORF">ALC56_15326</name>
</gene>